<feature type="transmembrane region" description="Helical" evidence="8">
    <location>
        <begin position="64"/>
        <end position="85"/>
    </location>
</feature>
<comment type="similarity">
    <text evidence="2 8">Belongs to the DHHC palmitoyltransferase family.</text>
</comment>
<dbReference type="PANTHER" id="PTHR12246">
    <property type="entry name" value="PALMITOYLTRANSFERASE ZDHHC16"/>
    <property type="match status" value="1"/>
</dbReference>
<dbReference type="Gramene" id="Kaladp0070s0147.1.v1.1">
    <property type="protein sequence ID" value="Kaladp0070s0147.1.v1.1"/>
    <property type="gene ID" value="Kaladp0070s0147.v1.1"/>
</dbReference>
<dbReference type="OMA" id="MIYASIM"/>
<dbReference type="InterPro" id="IPR001594">
    <property type="entry name" value="Palmitoyltrfase_DHHC"/>
</dbReference>
<feature type="transmembrane region" description="Helical" evidence="8">
    <location>
        <begin position="97"/>
        <end position="119"/>
    </location>
</feature>
<keyword evidence="3 8" id="KW-0808">Transferase</keyword>
<evidence type="ECO:0000256" key="3">
    <source>
        <dbReference type="ARBA" id="ARBA00022679"/>
    </source>
</evidence>
<keyword evidence="5 8" id="KW-1133">Transmembrane helix</keyword>
<proteinExistence type="inferred from homology"/>
<name>A0A7N0UK03_KALFE</name>
<keyword evidence="4 8" id="KW-0812">Transmembrane</keyword>
<comment type="subcellular location">
    <subcellularLocation>
        <location evidence="1">Endomembrane system</location>
        <topology evidence="1">Multi-pass membrane protein</topology>
    </subcellularLocation>
</comment>
<evidence type="ECO:0000256" key="7">
    <source>
        <dbReference type="ARBA" id="ARBA00023315"/>
    </source>
</evidence>
<dbReference type="PROSITE" id="PS50216">
    <property type="entry name" value="DHHC"/>
    <property type="match status" value="1"/>
</dbReference>
<dbReference type="Pfam" id="PF01529">
    <property type="entry name" value="DHHC"/>
    <property type="match status" value="1"/>
</dbReference>
<dbReference type="GO" id="GO:0012505">
    <property type="term" value="C:endomembrane system"/>
    <property type="evidence" value="ECO:0007669"/>
    <property type="project" value="UniProtKB-SubCell"/>
</dbReference>
<reference evidence="10" key="1">
    <citation type="submission" date="2021-01" db="UniProtKB">
        <authorList>
            <consortium name="EnsemblPlants"/>
        </authorList>
    </citation>
    <scope>IDENTIFICATION</scope>
</reference>
<comment type="catalytic activity">
    <reaction evidence="8">
        <text>L-cysteinyl-[protein] + hexadecanoyl-CoA = S-hexadecanoyl-L-cysteinyl-[protein] + CoA</text>
        <dbReference type="Rhea" id="RHEA:36683"/>
        <dbReference type="Rhea" id="RHEA-COMP:10131"/>
        <dbReference type="Rhea" id="RHEA-COMP:11032"/>
        <dbReference type="ChEBI" id="CHEBI:29950"/>
        <dbReference type="ChEBI" id="CHEBI:57287"/>
        <dbReference type="ChEBI" id="CHEBI:57379"/>
        <dbReference type="ChEBI" id="CHEBI:74151"/>
        <dbReference type="EC" id="2.3.1.225"/>
    </reaction>
</comment>
<dbReference type="Proteomes" id="UP000594263">
    <property type="component" value="Unplaced"/>
</dbReference>
<dbReference type="EC" id="2.3.1.225" evidence="8"/>
<dbReference type="EnsemblPlants" id="Kaladp0070s0147.1.v1.1">
    <property type="protein sequence ID" value="Kaladp0070s0147.1.v1.1"/>
    <property type="gene ID" value="Kaladp0070s0147.v1.1"/>
</dbReference>
<evidence type="ECO:0000313" key="11">
    <source>
        <dbReference type="Proteomes" id="UP000594263"/>
    </source>
</evidence>
<dbReference type="AlphaFoldDB" id="A0A7N0UK03"/>
<feature type="transmembrane region" description="Helical" evidence="8">
    <location>
        <begin position="259"/>
        <end position="279"/>
    </location>
</feature>
<keyword evidence="6 8" id="KW-0472">Membrane</keyword>
<keyword evidence="7 8" id="KW-0012">Acyltransferase</keyword>
<protein>
    <recommendedName>
        <fullName evidence="8">S-acyltransferase</fullName>
        <ecNumber evidence="8">2.3.1.225</ecNumber>
    </recommendedName>
    <alternativeName>
        <fullName evidence="8">Palmitoyltransferase</fullName>
    </alternativeName>
</protein>
<feature type="domain" description="Palmitoyltransferase DHHC" evidence="9">
    <location>
        <begin position="143"/>
        <end position="296"/>
    </location>
</feature>
<evidence type="ECO:0000256" key="5">
    <source>
        <dbReference type="ARBA" id="ARBA00022989"/>
    </source>
</evidence>
<feature type="transmembrane region" description="Helical" evidence="8">
    <location>
        <begin position="189"/>
        <end position="210"/>
    </location>
</feature>
<dbReference type="GO" id="GO:0019706">
    <property type="term" value="F:protein-cysteine S-palmitoyltransferase activity"/>
    <property type="evidence" value="ECO:0007669"/>
    <property type="project" value="UniProtKB-EC"/>
</dbReference>
<comment type="domain">
    <text evidence="8">The DHHC domain is required for palmitoyltransferase activity.</text>
</comment>
<evidence type="ECO:0000256" key="4">
    <source>
        <dbReference type="ARBA" id="ARBA00022692"/>
    </source>
</evidence>
<evidence type="ECO:0000259" key="9">
    <source>
        <dbReference type="Pfam" id="PF01529"/>
    </source>
</evidence>
<evidence type="ECO:0000313" key="10">
    <source>
        <dbReference type="EnsemblPlants" id="Kaladp0070s0147.1.v1.1"/>
    </source>
</evidence>
<evidence type="ECO:0000256" key="1">
    <source>
        <dbReference type="ARBA" id="ARBA00004127"/>
    </source>
</evidence>
<evidence type="ECO:0000256" key="8">
    <source>
        <dbReference type="RuleBase" id="RU079119"/>
    </source>
</evidence>
<sequence>MSRSQEHSVNIEDNESTCWGCGLRVLLPSSAPVFKCGWCGAITNRNAHKHGTQGVWWRHIRDRIFVGVLLGFMIFFICGGVWAVYPIVFSISFQCGTFHSVVTAILALCTISSFSLAAFRAAGSPPAIPWGSFQLVGKGGLENYTYCYYCEKPKSTRAHHCRSCGICILDMDHHCPFIGNCVGASNHRYFICFLISTVLSTIYVSVMTAYAGLQIWPPMALKSLGTLDGTSSVLALQVLKEIMFGLLRSAAHLSLRGVILFYLFMASLSVSIGLVVLLWQQLCYIYKGKTYLSNLNSTESSDVEEKNCNNLLRFFGCPHLASKYFPYFLNSRKIHDK</sequence>
<organism evidence="10 11">
    <name type="scientific">Kalanchoe fedtschenkoi</name>
    <name type="common">Lavender scallops</name>
    <name type="synonym">South American air plant</name>
    <dbReference type="NCBI Taxonomy" id="63787"/>
    <lineage>
        <taxon>Eukaryota</taxon>
        <taxon>Viridiplantae</taxon>
        <taxon>Streptophyta</taxon>
        <taxon>Embryophyta</taxon>
        <taxon>Tracheophyta</taxon>
        <taxon>Spermatophyta</taxon>
        <taxon>Magnoliopsida</taxon>
        <taxon>eudicotyledons</taxon>
        <taxon>Gunneridae</taxon>
        <taxon>Pentapetalae</taxon>
        <taxon>Saxifragales</taxon>
        <taxon>Crassulaceae</taxon>
        <taxon>Kalanchoe</taxon>
    </lineage>
</organism>
<keyword evidence="11" id="KW-1185">Reference proteome</keyword>
<evidence type="ECO:0000256" key="2">
    <source>
        <dbReference type="ARBA" id="ARBA00008574"/>
    </source>
</evidence>
<dbReference type="InterPro" id="IPR039859">
    <property type="entry name" value="PFA4/ZDH16/20/ERF2-like"/>
</dbReference>
<evidence type="ECO:0000256" key="6">
    <source>
        <dbReference type="ARBA" id="ARBA00023136"/>
    </source>
</evidence>
<accession>A0A7N0UK03</accession>